<gene>
    <name evidence="3" type="ORF">OG350_30110</name>
</gene>
<feature type="compositionally biased region" description="Low complexity" evidence="1">
    <location>
        <begin position="119"/>
        <end position="128"/>
    </location>
</feature>
<reference evidence="3 4" key="1">
    <citation type="submission" date="2022-10" db="EMBL/GenBank/DDBJ databases">
        <title>The complete genomes of actinobacterial strains from the NBC collection.</title>
        <authorList>
            <person name="Joergensen T.S."/>
            <person name="Alvarez Arevalo M."/>
            <person name="Sterndorff E.B."/>
            <person name="Faurdal D."/>
            <person name="Vuksanovic O."/>
            <person name="Mourched A.-S."/>
            <person name="Charusanti P."/>
            <person name="Shaw S."/>
            <person name="Blin K."/>
            <person name="Weber T."/>
        </authorList>
    </citation>
    <scope>NUCLEOTIDE SEQUENCE [LARGE SCALE GENOMIC DNA]</scope>
    <source>
        <strain evidence="3 4">NBC_00156</strain>
    </source>
</reference>
<dbReference type="RefSeq" id="WP_405451719.1">
    <property type="nucleotide sequence ID" value="NZ_CP108164.1"/>
</dbReference>
<dbReference type="GeneID" id="97284780"/>
<dbReference type="InterPro" id="IPR043763">
    <property type="entry name" value="DUF5709"/>
</dbReference>
<sequence>MPAHGVHGLGIEVRDDAGLPGASDTLDHRTGTEALDEGRSPPERPWGVEHTGVTASERRRGESLDERLAEEVPGLRVLEGDGLGGLGGSAGELIDDEVGDARAGRLVAPDEGSRTNTESGLFASGLGLDGAGSSAEEAAMHVMPGPEPY</sequence>
<feature type="compositionally biased region" description="Basic and acidic residues" evidence="1">
    <location>
        <begin position="25"/>
        <end position="42"/>
    </location>
</feature>
<feature type="domain" description="DUF5709" evidence="2">
    <location>
        <begin position="97"/>
        <end position="143"/>
    </location>
</feature>
<dbReference type="Pfam" id="PF18970">
    <property type="entry name" value="DUF5709"/>
    <property type="match status" value="1"/>
</dbReference>
<protein>
    <submittedName>
        <fullName evidence="3">DUF5709 domain-containing protein</fullName>
    </submittedName>
</protein>
<feature type="compositionally biased region" description="Basic and acidic residues" evidence="1">
    <location>
        <begin position="56"/>
        <end position="67"/>
    </location>
</feature>
<dbReference type="Proteomes" id="UP001622557">
    <property type="component" value="Chromosome"/>
</dbReference>
<name>A0ABZ1KX73_STRAH</name>
<organism evidence="3 4">
    <name type="scientific">Streptomyces achromogenes</name>
    <dbReference type="NCBI Taxonomy" id="67255"/>
    <lineage>
        <taxon>Bacteria</taxon>
        <taxon>Bacillati</taxon>
        <taxon>Actinomycetota</taxon>
        <taxon>Actinomycetes</taxon>
        <taxon>Kitasatosporales</taxon>
        <taxon>Streptomycetaceae</taxon>
        <taxon>Streptomyces</taxon>
    </lineage>
</organism>
<evidence type="ECO:0000313" key="3">
    <source>
        <dbReference type="EMBL" id="WTQ84299.1"/>
    </source>
</evidence>
<evidence type="ECO:0000256" key="1">
    <source>
        <dbReference type="SAM" id="MobiDB-lite"/>
    </source>
</evidence>
<evidence type="ECO:0000313" key="4">
    <source>
        <dbReference type="Proteomes" id="UP001622557"/>
    </source>
</evidence>
<proteinExistence type="predicted"/>
<evidence type="ECO:0000259" key="2">
    <source>
        <dbReference type="Pfam" id="PF18970"/>
    </source>
</evidence>
<accession>A0ABZ1KX73</accession>
<keyword evidence="4" id="KW-1185">Reference proteome</keyword>
<feature type="region of interest" description="Disordered" evidence="1">
    <location>
        <begin position="106"/>
        <end position="128"/>
    </location>
</feature>
<dbReference type="EMBL" id="CP108164">
    <property type="protein sequence ID" value="WTQ84299.1"/>
    <property type="molecule type" value="Genomic_DNA"/>
</dbReference>
<feature type="region of interest" description="Disordered" evidence="1">
    <location>
        <begin position="1"/>
        <end position="67"/>
    </location>
</feature>